<dbReference type="STRING" id="1802399.A3E39_04560"/>
<name>A0A1F7UM87_9BACT</name>
<evidence type="ECO:0000313" key="3">
    <source>
        <dbReference type="EMBL" id="OGL79401.1"/>
    </source>
</evidence>
<feature type="compositionally biased region" description="Pro residues" evidence="1">
    <location>
        <begin position="381"/>
        <end position="400"/>
    </location>
</feature>
<dbReference type="InterPro" id="IPR036415">
    <property type="entry name" value="Lamin_tail_dom_sf"/>
</dbReference>
<feature type="region of interest" description="Disordered" evidence="1">
    <location>
        <begin position="381"/>
        <end position="456"/>
    </location>
</feature>
<dbReference type="AlphaFoldDB" id="A0A1F7UM87"/>
<dbReference type="SUPFAM" id="SSF74853">
    <property type="entry name" value="Lamin A/C globular tail domain"/>
    <property type="match status" value="1"/>
</dbReference>
<accession>A0A1F7UM87</accession>
<reference evidence="3 4" key="1">
    <citation type="journal article" date="2016" name="Nat. Commun.">
        <title>Thousands of microbial genomes shed light on interconnected biogeochemical processes in an aquifer system.</title>
        <authorList>
            <person name="Anantharaman K."/>
            <person name="Brown C.T."/>
            <person name="Hug L.A."/>
            <person name="Sharon I."/>
            <person name="Castelle C.J."/>
            <person name="Probst A.J."/>
            <person name="Thomas B.C."/>
            <person name="Singh A."/>
            <person name="Wilkins M.J."/>
            <person name="Karaoz U."/>
            <person name="Brodie E.L."/>
            <person name="Williams K.H."/>
            <person name="Hubbard S.S."/>
            <person name="Banfield J.F."/>
        </authorList>
    </citation>
    <scope>NUCLEOTIDE SEQUENCE [LARGE SCALE GENOMIC DNA]</scope>
</reference>
<dbReference type="EMBL" id="MGEH01000010">
    <property type="protein sequence ID" value="OGL79401.1"/>
    <property type="molecule type" value="Genomic_DNA"/>
</dbReference>
<evidence type="ECO:0000313" key="4">
    <source>
        <dbReference type="Proteomes" id="UP000176603"/>
    </source>
</evidence>
<protein>
    <recommendedName>
        <fullName evidence="2">LTD domain-containing protein</fullName>
    </recommendedName>
</protein>
<comment type="caution">
    <text evidence="3">The sequence shown here is derived from an EMBL/GenBank/DDBJ whole genome shotgun (WGS) entry which is preliminary data.</text>
</comment>
<dbReference type="PROSITE" id="PS51841">
    <property type="entry name" value="LTD"/>
    <property type="match status" value="1"/>
</dbReference>
<dbReference type="InterPro" id="IPR001322">
    <property type="entry name" value="Lamin_tail_dom"/>
</dbReference>
<dbReference type="Pfam" id="PF00932">
    <property type="entry name" value="LTD"/>
    <property type="match status" value="1"/>
</dbReference>
<proteinExistence type="predicted"/>
<feature type="domain" description="LTD" evidence="2">
    <location>
        <begin position="10"/>
        <end position="133"/>
    </location>
</feature>
<sequence>MALLLHMPHGPLPAQAEMSIVVIEEVAWAGSSLSTADEWIELANLGDATATVGGWSVRGMGGTIFLPDDAVIPPHGTFIVANYPETDEKAALNVAVSLATTTVSLSNSALAFELVDANGVTVDRAGDGNAPPAGSSSPKATMVRVSADAWMSATSSIGFDDGIADFGTPGTCDLCVIEETLPEPVVEIVDEIVATTTEEIVVETTTTTELLVEVTTTTETVVTIAEPDPDPSPVPGSQFPVPVPPLIYALSEAMSHPASGPEWVELAVDDLNATSTDRALELWDAVGRIATVAEGTPVTAPGYLVVTLTSARLNNGGDRLEVRETSQTIIDATTIPELEDGVAWAYRPGTGDWSETNTATPGAANIVPTIVTVQAPPPVATQPVLTPAPTPTTAPTPVPAPTVTVTKVASKPTVTKPPTSKKTVSAPKSATTTTSPTKASATKQTATKGSPALTPLSFTSMFDNTQDEARVRVTGTVGSVERLLGATHAFILLGEDGRGIIVYLPKHLHVPPLGTTVRVMGTLASTYKGPELRMKTTDVWTTVASLPAPRIRSVELLAPGEEDSWSLVAATGTVRDVKARGFVIDVDGLDVQTNIPPAVKFRAERLVKGDVVRVTGLLDLRKDAPALLPRTADEVEIVKHAPSSITSASEDHASRFPDWTPFGAAGGAIALTGAAKHLHALLRRRRLEALAAKLDVAA</sequence>
<evidence type="ECO:0000256" key="1">
    <source>
        <dbReference type="SAM" id="MobiDB-lite"/>
    </source>
</evidence>
<feature type="compositionally biased region" description="Low complexity" evidence="1">
    <location>
        <begin position="401"/>
        <end position="448"/>
    </location>
</feature>
<evidence type="ECO:0000259" key="2">
    <source>
        <dbReference type="PROSITE" id="PS51841"/>
    </source>
</evidence>
<gene>
    <name evidence="3" type="ORF">A3E39_04560</name>
</gene>
<dbReference type="Proteomes" id="UP000176603">
    <property type="component" value="Unassembled WGS sequence"/>
</dbReference>
<organism evidence="3 4">
    <name type="scientific">Candidatus Uhrbacteria bacterium RIFCSPHIGHO2_12_FULL_60_25</name>
    <dbReference type="NCBI Taxonomy" id="1802399"/>
    <lineage>
        <taxon>Bacteria</taxon>
        <taxon>Candidatus Uhriibacteriota</taxon>
    </lineage>
</organism>